<evidence type="ECO:0000313" key="3">
    <source>
        <dbReference type="Proteomes" id="UP000182811"/>
    </source>
</evidence>
<feature type="transmembrane region" description="Helical" evidence="1">
    <location>
        <begin position="12"/>
        <end position="33"/>
    </location>
</feature>
<reference evidence="2 3" key="1">
    <citation type="submission" date="2016-08" db="EMBL/GenBank/DDBJ databases">
        <title>Genome-based comparison of Moorella thermoacetic strains.</title>
        <authorList>
            <person name="Poehlein A."/>
            <person name="Bengelsdorf F.R."/>
            <person name="Esser C."/>
            <person name="Duerre P."/>
            <person name="Daniel R."/>
        </authorList>
    </citation>
    <scope>NUCLEOTIDE SEQUENCE [LARGE SCALE GENOMIC DNA]</scope>
    <source>
        <strain evidence="2 3">DSM 21394</strain>
    </source>
</reference>
<dbReference type="EMBL" id="MDDC01000003">
    <property type="protein sequence ID" value="OIQ60878.1"/>
    <property type="molecule type" value="Genomic_DNA"/>
</dbReference>
<keyword evidence="1" id="KW-1133">Transmembrane helix</keyword>
<protein>
    <submittedName>
        <fullName evidence="2">Uncharacterized protein</fullName>
    </submittedName>
</protein>
<gene>
    <name evidence="2" type="ORF">MOTE_04050</name>
</gene>
<name>A0A1J5NQB5_NEOTH</name>
<proteinExistence type="predicted"/>
<organism evidence="2 3">
    <name type="scientific">Neomoorella thermoacetica</name>
    <name type="common">Clostridium thermoaceticum</name>
    <dbReference type="NCBI Taxonomy" id="1525"/>
    <lineage>
        <taxon>Bacteria</taxon>
        <taxon>Bacillati</taxon>
        <taxon>Bacillota</taxon>
        <taxon>Clostridia</taxon>
        <taxon>Neomoorellales</taxon>
        <taxon>Neomoorellaceae</taxon>
        <taxon>Neomoorella</taxon>
    </lineage>
</organism>
<keyword evidence="1" id="KW-0472">Membrane</keyword>
<accession>A0A1J5NQB5</accession>
<evidence type="ECO:0000256" key="1">
    <source>
        <dbReference type="SAM" id="Phobius"/>
    </source>
</evidence>
<dbReference type="Proteomes" id="UP000182811">
    <property type="component" value="Unassembled WGS sequence"/>
</dbReference>
<sequence length="73" mass="8162">MKKILATLNDRLLSTYGVIAFFLLWEMAPRLGWADAQFIPPLSRVLLAIWKLAITASLPTVSMKRSFSLTGLP</sequence>
<comment type="caution">
    <text evidence="2">The sequence shown here is derived from an EMBL/GenBank/DDBJ whole genome shotgun (WGS) entry which is preliminary data.</text>
</comment>
<evidence type="ECO:0000313" key="2">
    <source>
        <dbReference type="EMBL" id="OIQ60878.1"/>
    </source>
</evidence>
<keyword evidence="1" id="KW-0812">Transmembrane</keyword>
<dbReference type="AlphaFoldDB" id="A0A1J5NQB5"/>